<gene>
    <name evidence="1" type="ORF">MQE39_10785</name>
</gene>
<sequence>MSSNVVIKGDVQRLRKYLDKLQNVDITEINSVLADQTRSSIELRFRSGKDPEGNKWQPSKRVREEGGQTLVKTTDLKNSIQSKVLPEGFAFGTNVKYATTHQLGAKDRVIKPKKKKVLRFPINGSFRAAKEVHIDIPARPFMGFSEQDYLDIQETVESYYKE</sequence>
<protein>
    <submittedName>
        <fullName evidence="1">Phage virion morphogenesis protein</fullName>
    </submittedName>
</protein>
<dbReference type="EMBL" id="JALDAW010000016">
    <property type="protein sequence ID" value="MDY5168600.1"/>
    <property type="molecule type" value="Genomic_DNA"/>
</dbReference>
<dbReference type="Proteomes" id="UP001276902">
    <property type="component" value="Unassembled WGS sequence"/>
</dbReference>
<comment type="caution">
    <text evidence="1">The sequence shown here is derived from an EMBL/GenBank/DDBJ whole genome shotgun (WGS) entry which is preliminary data.</text>
</comment>
<dbReference type="NCBIfam" id="TIGR01635">
    <property type="entry name" value="tail_comp_S"/>
    <property type="match status" value="1"/>
</dbReference>
<accession>A0AB35UKU3</accession>
<name>A0AB35UKU3_9FIRM</name>
<evidence type="ECO:0000313" key="2">
    <source>
        <dbReference type="Proteomes" id="UP001276902"/>
    </source>
</evidence>
<evidence type="ECO:0000313" key="1">
    <source>
        <dbReference type="EMBL" id="MDY5168600.1"/>
    </source>
</evidence>
<dbReference type="Pfam" id="PF05069">
    <property type="entry name" value="Phage_tail_S"/>
    <property type="match status" value="1"/>
</dbReference>
<proteinExistence type="predicted"/>
<organism evidence="1 2">
    <name type="scientific">Dielma fastidiosa</name>
    <dbReference type="NCBI Taxonomy" id="1034346"/>
    <lineage>
        <taxon>Bacteria</taxon>
        <taxon>Bacillati</taxon>
        <taxon>Bacillota</taxon>
        <taxon>Erysipelotrichia</taxon>
        <taxon>Erysipelotrichales</taxon>
        <taxon>Erysipelotrichaceae</taxon>
        <taxon>Dielma</taxon>
    </lineage>
</organism>
<reference evidence="1" key="1">
    <citation type="submission" date="2022-03" db="EMBL/GenBank/DDBJ databases">
        <title>First case of bacteraemia caused by Dielma fastidiosa in a patient hospitalised with diverticulitis.</title>
        <authorList>
            <person name="Forman-Ankjaer B."/>
            <person name="Hvid-Jensen F."/>
            <person name="Kobel C.M."/>
            <person name="Greve T."/>
        </authorList>
    </citation>
    <scope>NUCLEOTIDE SEQUENCE</scope>
    <source>
        <strain evidence="1">AUH_DF_2021</strain>
    </source>
</reference>
<dbReference type="RefSeq" id="WP_320883824.1">
    <property type="nucleotide sequence ID" value="NZ_BAABZA010000010.1"/>
</dbReference>
<dbReference type="InterPro" id="IPR006522">
    <property type="entry name" value="Phage_virion_morphogenesis"/>
</dbReference>
<dbReference type="AlphaFoldDB" id="A0AB35UKU3"/>